<dbReference type="InterPro" id="IPR018247">
    <property type="entry name" value="EF_Hand_1_Ca_BS"/>
</dbReference>
<evidence type="ECO:0000256" key="1">
    <source>
        <dbReference type="ARBA" id="ARBA00022737"/>
    </source>
</evidence>
<dbReference type="PROSITE" id="PS50222">
    <property type="entry name" value="EF_HAND_2"/>
    <property type="match status" value="2"/>
</dbReference>
<feature type="domain" description="EF-hand" evidence="3">
    <location>
        <begin position="52"/>
        <end position="87"/>
    </location>
</feature>
<organism evidence="4 5">
    <name type="scientific">Cucurbita argyrosperma subsp. sororia</name>
    <dbReference type="NCBI Taxonomy" id="37648"/>
    <lineage>
        <taxon>Eukaryota</taxon>
        <taxon>Viridiplantae</taxon>
        <taxon>Streptophyta</taxon>
        <taxon>Embryophyta</taxon>
        <taxon>Tracheophyta</taxon>
        <taxon>Spermatophyta</taxon>
        <taxon>Magnoliopsida</taxon>
        <taxon>eudicotyledons</taxon>
        <taxon>Gunneridae</taxon>
        <taxon>Pentapetalae</taxon>
        <taxon>rosids</taxon>
        <taxon>fabids</taxon>
        <taxon>Cucurbitales</taxon>
        <taxon>Cucurbitaceae</taxon>
        <taxon>Cucurbiteae</taxon>
        <taxon>Cucurbita</taxon>
    </lineage>
</organism>
<dbReference type="GO" id="GO:0005509">
    <property type="term" value="F:calcium ion binding"/>
    <property type="evidence" value="ECO:0007669"/>
    <property type="project" value="InterPro"/>
</dbReference>
<reference evidence="4 5" key="1">
    <citation type="journal article" date="2021" name="Hortic Res">
        <title>The domestication of Cucurbita argyrosperma as revealed by the genome of its wild relative.</title>
        <authorList>
            <person name="Barrera-Redondo J."/>
            <person name="Sanchez-de la Vega G."/>
            <person name="Aguirre-Liguori J.A."/>
            <person name="Castellanos-Morales G."/>
            <person name="Gutierrez-Guerrero Y.T."/>
            <person name="Aguirre-Dugua X."/>
            <person name="Aguirre-Planter E."/>
            <person name="Tenaillon M.I."/>
            <person name="Lira-Saade R."/>
            <person name="Eguiarte L.E."/>
        </authorList>
    </citation>
    <scope>NUCLEOTIDE SEQUENCE [LARGE SCALE GENOMIC DNA]</scope>
    <source>
        <strain evidence="4">JBR-2021</strain>
    </source>
</reference>
<proteinExistence type="predicted"/>
<dbReference type="InterPro" id="IPR050145">
    <property type="entry name" value="Centrin_CML-like"/>
</dbReference>
<dbReference type="CDD" id="cd00051">
    <property type="entry name" value="EFh"/>
    <property type="match status" value="1"/>
</dbReference>
<gene>
    <name evidence="4" type="ORF">SDJN03_18395</name>
</gene>
<accession>A0AAV6MRL9</accession>
<dbReference type="Proteomes" id="UP000685013">
    <property type="component" value="Chromosome 12"/>
</dbReference>
<dbReference type="PROSITE" id="PS00018">
    <property type="entry name" value="EF_HAND_1"/>
    <property type="match status" value="2"/>
</dbReference>
<dbReference type="EMBL" id="JAGKQH010000012">
    <property type="protein sequence ID" value="KAG6585662.1"/>
    <property type="molecule type" value="Genomic_DNA"/>
</dbReference>
<name>A0AAV6MRL9_9ROSI</name>
<sequence length="92" mass="10371">MGNSKSKTYKRVLVPLTEEQLAGIFKSHDRDGDGKLTKEELKQAFNYLGSRFSSFRADEALRAADADGDGTINMAEMSKLIQYTKNRKYTLC</sequence>
<evidence type="ECO:0000259" key="3">
    <source>
        <dbReference type="PROSITE" id="PS50222"/>
    </source>
</evidence>
<dbReference type="AlphaFoldDB" id="A0AAV6MRL9"/>
<protein>
    <recommendedName>
        <fullName evidence="3">EF-hand domain-containing protein</fullName>
    </recommendedName>
</protein>
<feature type="domain" description="EF-hand" evidence="3">
    <location>
        <begin position="16"/>
        <end position="51"/>
    </location>
</feature>
<keyword evidence="2" id="KW-0106">Calcium</keyword>
<feature type="non-terminal residue" evidence="4">
    <location>
        <position position="1"/>
    </location>
</feature>
<dbReference type="PANTHER" id="PTHR23050">
    <property type="entry name" value="CALCIUM BINDING PROTEIN"/>
    <property type="match status" value="1"/>
</dbReference>
<keyword evidence="5" id="KW-1185">Reference proteome</keyword>
<evidence type="ECO:0000313" key="5">
    <source>
        <dbReference type="Proteomes" id="UP000685013"/>
    </source>
</evidence>
<dbReference type="InterPro" id="IPR002048">
    <property type="entry name" value="EF_hand_dom"/>
</dbReference>
<evidence type="ECO:0000313" key="4">
    <source>
        <dbReference type="EMBL" id="KAG6585662.1"/>
    </source>
</evidence>
<keyword evidence="1" id="KW-0677">Repeat</keyword>
<evidence type="ECO:0000256" key="2">
    <source>
        <dbReference type="ARBA" id="ARBA00022837"/>
    </source>
</evidence>
<comment type="caution">
    <text evidence="4">The sequence shown here is derived from an EMBL/GenBank/DDBJ whole genome shotgun (WGS) entry which is preliminary data.</text>
</comment>
<dbReference type="SMART" id="SM00054">
    <property type="entry name" value="EFh"/>
    <property type="match status" value="2"/>
</dbReference>
<dbReference type="Pfam" id="PF13499">
    <property type="entry name" value="EF-hand_7"/>
    <property type="match status" value="1"/>
</dbReference>